<dbReference type="Proteomes" id="UP000278475">
    <property type="component" value="Unassembled WGS sequence"/>
</dbReference>
<dbReference type="AlphaFoldDB" id="A0A497EKB0"/>
<protein>
    <recommendedName>
        <fullName evidence="3">Bacterial Ig-like domain-containing protein</fullName>
    </recommendedName>
</protein>
<accession>A0A497EKB0</accession>
<gene>
    <name evidence="1" type="ORF">DRJ31_10215</name>
</gene>
<reference evidence="1 2" key="1">
    <citation type="submission" date="2018-06" db="EMBL/GenBank/DDBJ databases">
        <title>Extensive metabolic versatility and redundancy in microbially diverse, dynamic hydrothermal sediments.</title>
        <authorList>
            <person name="Dombrowski N."/>
            <person name="Teske A."/>
            <person name="Baker B.J."/>
        </authorList>
    </citation>
    <scope>NUCLEOTIDE SEQUENCE [LARGE SCALE GENOMIC DNA]</scope>
    <source>
        <strain evidence="1">B66_G16</strain>
    </source>
</reference>
<name>A0A497EKB0_9CREN</name>
<evidence type="ECO:0008006" key="3">
    <source>
        <dbReference type="Google" id="ProtNLM"/>
    </source>
</evidence>
<dbReference type="EMBL" id="QMQV01000194">
    <property type="protein sequence ID" value="RLE46282.1"/>
    <property type="molecule type" value="Genomic_DNA"/>
</dbReference>
<evidence type="ECO:0000313" key="1">
    <source>
        <dbReference type="EMBL" id="RLE46282.1"/>
    </source>
</evidence>
<proteinExistence type="predicted"/>
<organism evidence="1 2">
    <name type="scientific">Thermoproteota archaeon</name>
    <dbReference type="NCBI Taxonomy" id="2056631"/>
    <lineage>
        <taxon>Archaea</taxon>
        <taxon>Thermoproteota</taxon>
    </lineage>
</organism>
<evidence type="ECO:0000313" key="2">
    <source>
        <dbReference type="Proteomes" id="UP000278475"/>
    </source>
</evidence>
<sequence>MAIFLLAGTRIKCQIAYPTEITVSAPSTVRAGEPFTVSGRLTYQAAMDPSSRQPLAYRNVKIYVDDRYVGYATTDYNGYYSKQIKIDSSGTHTIEVVFPGEGFSSTAQAVKTLLAEWTPSKIAAITLPIIFGGLTLWRLR</sequence>
<comment type="caution">
    <text evidence="1">The sequence shown here is derived from an EMBL/GenBank/DDBJ whole genome shotgun (WGS) entry which is preliminary data.</text>
</comment>